<dbReference type="InterPro" id="IPR036852">
    <property type="entry name" value="Peptidase_S8/S53_dom_sf"/>
</dbReference>
<dbReference type="InterPro" id="IPR034074">
    <property type="entry name" value="Y4bN_pept_dom"/>
</dbReference>
<dbReference type="CDD" id="cd04847">
    <property type="entry name" value="Peptidases_S8_Subtilisin_like_2"/>
    <property type="match status" value="1"/>
</dbReference>
<dbReference type="EMBL" id="CP065748">
    <property type="protein sequence ID" value="QPS79893.1"/>
    <property type="molecule type" value="Genomic_DNA"/>
</dbReference>
<sequence>MPDLDHLSVTGFTTDRSFQSTHSFPKPSELQRDREQHGSALLRQLAKLRLDAEALSLERAKRGLTTSTGMIIAIEFSAQAKFDVKALEWRKDEIEVLTVAQSGGGAQVVALHVPEGKLSALETRVRKYLSGPMTKHGKPPHTQLVNAIEKIRGAAFAELWTEETAPPAPEKATWLQIWLRNGAQTASATAKAFQAAAVQFGIQVETSYLSFPGRVVVAAWTTRKALEGALRLLGLIAEIRYVQPHAEFFLSDLAPREQAPWVQELLQRCTFAESDTSPYVTLLDTGVNRAHPLLEKAVAHEDVMAVDSEWGPGTDVDGHGTEMAGVICHGDLVAPLAHDQKLDVPHRMESVKIFPPAGANPPHLYGWIMAKAVDKVEQKNPGRSRIFVTMTTAIGPGAGMPTEWSACVDQLAFGLNGLDPYTQGISWGTDFALKQRLFVMSAGNVPWQGWTQYPDINHSTSIEDPGQSWNGLTVGACTDLTYLDIQRWPTYALIAQGGALSPASTTSRLWRNSWPLKPDVVAEGGNATIDDTNVPAVGPSSLRILTTSHRMHQGPFAETGDTSAAAAEVARICAHIRARYPNYWEETVRALVIHGARFTPQMLAQLPRGAKKRDMRELLRTYGFGKVSLQNSLASAEDAPTLIVQDTIVPYQLEKSKVKLKELKLHKLPWPADELEALGEVAVEMRVTLSFFVEPNPSRRGWQSKFRYQSHGLRFAVKGASEDEVRFNQRINKLDRLEDFDEDESLSDPDKNEWQIGAVLRARGSVHSDVWRGTAAQLREKSHIAVFPIGGWWKDWPGAERAGKATRYSLVVSLRPIQEVDVPVDLYTPIATEIAIVNAVDITA</sequence>
<dbReference type="GeneID" id="94692646"/>
<reference evidence="5 8" key="2">
    <citation type="submission" date="2020-12" db="EMBL/GenBank/DDBJ databases">
        <title>FDA dAtabase for Regulatory Grade micrObial Sequences (FDA-ARGOS): Supporting development and validation of Infectious Disease Dx tests.</title>
        <authorList>
            <person name="Sproer C."/>
            <person name="Gronow S."/>
            <person name="Severitt S."/>
            <person name="Schroder I."/>
            <person name="Tallon L."/>
            <person name="Sadzewicz L."/>
            <person name="Zhao X."/>
            <person name="Boylan J."/>
            <person name="Ott S."/>
            <person name="Bowen H."/>
            <person name="Vavikolanu K."/>
            <person name="Mehta A."/>
            <person name="Aluvathingal J."/>
            <person name="Nadendla S."/>
            <person name="Lowell S."/>
            <person name="Myers T."/>
            <person name="Yan Y."/>
            <person name="Sichtig H."/>
        </authorList>
    </citation>
    <scope>NUCLEOTIDE SEQUENCE [LARGE SCALE GENOMIC DNA]</scope>
    <source>
        <strain evidence="5 8">FDAARGOS_890</strain>
    </source>
</reference>
<protein>
    <submittedName>
        <fullName evidence="5">S8 family peptidase</fullName>
    </submittedName>
    <submittedName>
        <fullName evidence="6">Subtilase family protein</fullName>
    </submittedName>
</protein>
<dbReference type="InterPro" id="IPR000209">
    <property type="entry name" value="Peptidase_S8/S53_dom"/>
</dbReference>
<dbReference type="InterPro" id="IPR015500">
    <property type="entry name" value="Peptidase_S8_subtilisin-rel"/>
</dbReference>
<dbReference type="EMBL" id="FNPE01000033">
    <property type="protein sequence ID" value="SDZ54453.1"/>
    <property type="molecule type" value="Genomic_DNA"/>
</dbReference>
<proteinExistence type="predicted"/>
<dbReference type="Proteomes" id="UP000183417">
    <property type="component" value="Unassembled WGS sequence"/>
</dbReference>
<gene>
    <name evidence="5" type="ORF">I6G47_23185</name>
    <name evidence="6" type="ORF">SAMN05421547_13329</name>
</gene>
<organism evidence="6 7">
    <name type="scientific">Delftia lacustris</name>
    <dbReference type="NCBI Taxonomy" id="558537"/>
    <lineage>
        <taxon>Bacteria</taxon>
        <taxon>Pseudomonadati</taxon>
        <taxon>Pseudomonadota</taxon>
        <taxon>Betaproteobacteria</taxon>
        <taxon>Burkholderiales</taxon>
        <taxon>Comamonadaceae</taxon>
        <taxon>Delftia</taxon>
    </lineage>
</organism>
<evidence type="ECO:0000259" key="4">
    <source>
        <dbReference type="Pfam" id="PF00082"/>
    </source>
</evidence>
<dbReference type="Gene3D" id="3.40.50.200">
    <property type="entry name" value="Peptidase S8/S53 domain"/>
    <property type="match status" value="1"/>
</dbReference>
<evidence type="ECO:0000313" key="8">
    <source>
        <dbReference type="Proteomes" id="UP000595064"/>
    </source>
</evidence>
<dbReference type="RefSeq" id="WP_016452123.1">
    <property type="nucleotide sequence ID" value="NZ_CP065748.1"/>
</dbReference>
<keyword evidence="3" id="KW-0720">Serine protease</keyword>
<name>A0A1H3TW31_9BURK</name>
<feature type="domain" description="Peptidase S8/S53" evidence="4">
    <location>
        <begin position="278"/>
        <end position="625"/>
    </location>
</feature>
<dbReference type="KEGG" id="dla:I6G47_23185"/>
<dbReference type="PRINTS" id="PR00723">
    <property type="entry name" value="SUBTILISIN"/>
</dbReference>
<dbReference type="GO" id="GO:0006508">
    <property type="term" value="P:proteolysis"/>
    <property type="evidence" value="ECO:0007669"/>
    <property type="project" value="UniProtKB-KW"/>
</dbReference>
<evidence type="ECO:0000313" key="6">
    <source>
        <dbReference type="EMBL" id="SDZ54453.1"/>
    </source>
</evidence>
<dbReference type="Pfam" id="PF00082">
    <property type="entry name" value="Peptidase_S8"/>
    <property type="match status" value="1"/>
</dbReference>
<evidence type="ECO:0000313" key="7">
    <source>
        <dbReference type="Proteomes" id="UP000183417"/>
    </source>
</evidence>
<dbReference type="GO" id="GO:0004252">
    <property type="term" value="F:serine-type endopeptidase activity"/>
    <property type="evidence" value="ECO:0007669"/>
    <property type="project" value="InterPro"/>
</dbReference>
<evidence type="ECO:0000313" key="5">
    <source>
        <dbReference type="EMBL" id="QPS79893.1"/>
    </source>
</evidence>
<keyword evidence="1" id="KW-0645">Protease</keyword>
<accession>A0A1H3TW31</accession>
<evidence type="ECO:0000256" key="3">
    <source>
        <dbReference type="ARBA" id="ARBA00022825"/>
    </source>
</evidence>
<dbReference type="Proteomes" id="UP000595064">
    <property type="component" value="Chromosome"/>
</dbReference>
<dbReference type="AlphaFoldDB" id="A0A1H3TW31"/>
<keyword evidence="8" id="KW-1185">Reference proteome</keyword>
<evidence type="ECO:0000256" key="2">
    <source>
        <dbReference type="ARBA" id="ARBA00022801"/>
    </source>
</evidence>
<dbReference type="SUPFAM" id="SSF52743">
    <property type="entry name" value="Subtilisin-like"/>
    <property type="match status" value="1"/>
</dbReference>
<reference evidence="6 7" key="1">
    <citation type="submission" date="2016-10" db="EMBL/GenBank/DDBJ databases">
        <authorList>
            <person name="de Groot N.N."/>
        </authorList>
    </citation>
    <scope>NUCLEOTIDE SEQUENCE [LARGE SCALE GENOMIC DNA]</scope>
    <source>
        <strain evidence="6 7">LMG 24775</strain>
    </source>
</reference>
<keyword evidence="2" id="KW-0378">Hydrolase</keyword>
<evidence type="ECO:0000256" key="1">
    <source>
        <dbReference type="ARBA" id="ARBA00022670"/>
    </source>
</evidence>